<comment type="caution">
    <text evidence="1">The sequence shown here is derived from an EMBL/GenBank/DDBJ whole genome shotgun (WGS) entry which is preliminary data.</text>
</comment>
<gene>
    <name evidence="1" type="ORF">EP47_14310</name>
</gene>
<name>A0A0A2SNY3_9GAMM</name>
<evidence type="ECO:0000313" key="1">
    <source>
        <dbReference type="EMBL" id="KGP62850.1"/>
    </source>
</evidence>
<dbReference type="EMBL" id="JNCF01000038">
    <property type="protein sequence ID" value="KGP62850.1"/>
    <property type="molecule type" value="Genomic_DNA"/>
</dbReference>
<accession>A0A0A2SNY3</accession>
<organism evidence="1 2">
    <name type="scientific">Legionella norrlandica</name>
    <dbReference type="NCBI Taxonomy" id="1498499"/>
    <lineage>
        <taxon>Bacteria</taxon>
        <taxon>Pseudomonadati</taxon>
        <taxon>Pseudomonadota</taxon>
        <taxon>Gammaproteobacteria</taxon>
        <taxon>Legionellales</taxon>
        <taxon>Legionellaceae</taxon>
        <taxon>Legionella</taxon>
    </lineage>
</organism>
<dbReference type="OrthoDB" id="5654140at2"/>
<dbReference type="AlphaFoldDB" id="A0A0A2SNY3"/>
<sequence>MKRKRELNKYEQHYYKEVGKKVVLIEDEDEQRKIDKFMERHSTTPSYTARESGYSAYMFNGRGVQVNTSMVEKQKIDRDHYLISRAAKAPALPVSCIASAEHVVAMQDEVTDFKSEFEPKAKQNVMYLILLSCSTKKLNVLKEKKAILNLLQKYDDTLTKDNISITYNKKKSVFEIKVSTQIADIQLLIRALTSSTKYKIVDCDFEEIDLNQGVCLVKKDASNPIHALVNIVNSDSEKGFLERDAGTTTGMLTETYQDRNWTFNFFTSLDDMREKTKYPESTLAIKIFNAS</sequence>
<protein>
    <submittedName>
        <fullName evidence="1">Uncharacterized protein</fullName>
    </submittedName>
</protein>
<dbReference type="Proteomes" id="UP000054422">
    <property type="component" value="Unassembled WGS sequence"/>
</dbReference>
<keyword evidence="2" id="KW-1185">Reference proteome</keyword>
<proteinExistence type="predicted"/>
<evidence type="ECO:0000313" key="2">
    <source>
        <dbReference type="Proteomes" id="UP000054422"/>
    </source>
</evidence>
<dbReference type="RefSeq" id="WP_035890498.1">
    <property type="nucleotide sequence ID" value="NZ_JNCF01000038.1"/>
</dbReference>
<reference evidence="1 2" key="1">
    <citation type="submission" date="2014-05" db="EMBL/GenBank/DDBJ databases">
        <authorList>
            <person name="Rizzardi K."/>
            <person name="Winiecka-Krusnell J."/>
            <person name="Ramliden M."/>
            <person name="Alm E."/>
            <person name="Andersson S."/>
            <person name="Byfors S."/>
        </authorList>
    </citation>
    <scope>NUCLEOTIDE SEQUENCE [LARGE SCALE GENOMIC DNA]</scope>
    <source>
        <strain evidence="1 2">LEGN</strain>
    </source>
</reference>